<feature type="domain" description="Nitroreductase" evidence="5">
    <location>
        <begin position="10"/>
        <end position="163"/>
    </location>
</feature>
<evidence type="ECO:0000256" key="3">
    <source>
        <dbReference type="ARBA" id="ARBA00022643"/>
    </source>
</evidence>
<reference evidence="6 7" key="1">
    <citation type="journal article" date="2018" name="BMC Genomics">
        <title>Whole genome sequencing and function prediction of 133 gut anaerobes isolated from chicken caecum in pure cultures.</title>
        <authorList>
            <person name="Medvecky M."/>
            <person name="Cejkova D."/>
            <person name="Polansky O."/>
            <person name="Karasova D."/>
            <person name="Kubasova T."/>
            <person name="Cizek A."/>
            <person name="Rychlik I."/>
        </authorList>
    </citation>
    <scope>NUCLEOTIDE SEQUENCE [LARGE SCALE GENOMIC DNA]</scope>
    <source>
        <strain evidence="6 7">An13</strain>
    </source>
</reference>
<comment type="similarity">
    <text evidence="1">Belongs to the flavin oxidoreductase frp family.</text>
</comment>
<dbReference type="Gene3D" id="3.40.109.10">
    <property type="entry name" value="NADH Oxidase"/>
    <property type="match status" value="1"/>
</dbReference>
<proteinExistence type="inferred from homology"/>
<sequence>MNQIIKELIERKSVRAYRDEKITLEEKNMILQSAIQAPTAGNMALYSIIDVQDQQLKDQLANTCDHQPFISQAPLVLLFLADYQKWYDMYCAYHDEDFKLEEADMILALEDAMIAAQNAVMGAWSLGIGSCYIGDILENFEIHQELFDLPKYAVPATLVVFGKPTPQQQNRQKPPRFDINDMVSVNTYHHKSMDETKQMFIKQSGRSEQQLQSYIQAFAKRKFFAQYHQEMNRSVRKIIESWTK</sequence>
<name>A0A1Y4SY81_9FIRM</name>
<dbReference type="EMBL" id="NFLJ01000012">
    <property type="protein sequence ID" value="OUQ34888.1"/>
    <property type="molecule type" value="Genomic_DNA"/>
</dbReference>
<dbReference type="InterPro" id="IPR029479">
    <property type="entry name" value="Nitroreductase"/>
</dbReference>
<dbReference type="PANTHER" id="PTHR43425">
    <property type="entry name" value="OXYGEN-INSENSITIVE NADPH NITROREDUCTASE"/>
    <property type="match status" value="1"/>
</dbReference>
<accession>A0A1Y4SY81</accession>
<evidence type="ECO:0000256" key="1">
    <source>
        <dbReference type="ARBA" id="ARBA00008366"/>
    </source>
</evidence>
<organism evidence="6 7">
    <name type="scientific">Massilimicrobiota timonensis</name>
    <dbReference type="NCBI Taxonomy" id="1776392"/>
    <lineage>
        <taxon>Bacteria</taxon>
        <taxon>Bacillati</taxon>
        <taxon>Bacillota</taxon>
        <taxon>Erysipelotrichia</taxon>
        <taxon>Erysipelotrichales</taxon>
        <taxon>Erysipelotrichaceae</taxon>
        <taxon>Massilimicrobiota</taxon>
    </lineage>
</organism>
<dbReference type="SUPFAM" id="SSF55469">
    <property type="entry name" value="FMN-dependent nitroreductase-like"/>
    <property type="match status" value="1"/>
</dbReference>
<dbReference type="InterPro" id="IPR016446">
    <property type="entry name" value="Flavin_OxRdtase_Frp"/>
</dbReference>
<dbReference type="PANTHER" id="PTHR43425:SF2">
    <property type="entry name" value="OXYGEN-INSENSITIVE NADPH NITROREDUCTASE"/>
    <property type="match status" value="1"/>
</dbReference>
<dbReference type="Proteomes" id="UP000195305">
    <property type="component" value="Unassembled WGS sequence"/>
</dbReference>
<evidence type="ECO:0000313" key="6">
    <source>
        <dbReference type="EMBL" id="OUQ34888.1"/>
    </source>
</evidence>
<evidence type="ECO:0000259" key="5">
    <source>
        <dbReference type="Pfam" id="PF00881"/>
    </source>
</evidence>
<protein>
    <submittedName>
        <fullName evidence="6">Nitroreductase</fullName>
    </submittedName>
</protein>
<dbReference type="GO" id="GO:0016491">
    <property type="term" value="F:oxidoreductase activity"/>
    <property type="evidence" value="ECO:0007669"/>
    <property type="project" value="UniProtKB-KW"/>
</dbReference>
<dbReference type="AlphaFoldDB" id="A0A1Y4SY81"/>
<dbReference type="OrthoDB" id="9775805at2"/>
<dbReference type="RefSeq" id="WP_087357743.1">
    <property type="nucleotide sequence ID" value="NZ_AP031415.1"/>
</dbReference>
<keyword evidence="4" id="KW-0560">Oxidoreductase</keyword>
<evidence type="ECO:0000256" key="4">
    <source>
        <dbReference type="ARBA" id="ARBA00023002"/>
    </source>
</evidence>
<keyword evidence="3" id="KW-0288">FMN</keyword>
<evidence type="ECO:0000313" key="7">
    <source>
        <dbReference type="Proteomes" id="UP000195305"/>
    </source>
</evidence>
<evidence type="ECO:0000256" key="2">
    <source>
        <dbReference type="ARBA" id="ARBA00022630"/>
    </source>
</evidence>
<comment type="caution">
    <text evidence="6">The sequence shown here is derived from an EMBL/GenBank/DDBJ whole genome shotgun (WGS) entry which is preliminary data.</text>
</comment>
<dbReference type="InterPro" id="IPR000415">
    <property type="entry name" value="Nitroreductase-like"/>
</dbReference>
<gene>
    <name evidence="6" type="ORF">B5E75_05280</name>
</gene>
<dbReference type="Pfam" id="PF00881">
    <property type="entry name" value="Nitroreductase"/>
    <property type="match status" value="1"/>
</dbReference>
<keyword evidence="7" id="KW-1185">Reference proteome</keyword>
<keyword evidence="2" id="KW-0285">Flavoprotein</keyword>